<evidence type="ECO:0000259" key="8">
    <source>
        <dbReference type="PROSITE" id="PS50110"/>
    </source>
</evidence>
<evidence type="ECO:0000256" key="6">
    <source>
        <dbReference type="PROSITE-ProRule" id="PRU00169"/>
    </source>
</evidence>
<keyword evidence="5" id="KW-0804">Transcription</keyword>
<dbReference type="GO" id="GO:0006355">
    <property type="term" value="P:regulation of DNA-templated transcription"/>
    <property type="evidence" value="ECO:0007669"/>
    <property type="project" value="InterPro"/>
</dbReference>
<dbReference type="SMART" id="SM00448">
    <property type="entry name" value="REC"/>
    <property type="match status" value="1"/>
</dbReference>
<evidence type="ECO:0000256" key="1">
    <source>
        <dbReference type="ARBA" id="ARBA00022553"/>
    </source>
</evidence>
<dbReference type="InterPro" id="IPR001867">
    <property type="entry name" value="OmpR/PhoB-type_DNA-bd"/>
</dbReference>
<dbReference type="PANTHER" id="PTHR48111:SF1">
    <property type="entry name" value="TWO-COMPONENT RESPONSE REGULATOR ORR33"/>
    <property type="match status" value="1"/>
</dbReference>
<dbReference type="InterPro" id="IPR039420">
    <property type="entry name" value="WalR-like"/>
</dbReference>
<keyword evidence="2" id="KW-0902">Two-component regulatory system</keyword>
<dbReference type="CDD" id="cd00383">
    <property type="entry name" value="trans_reg_C"/>
    <property type="match status" value="1"/>
</dbReference>
<dbReference type="InterPro" id="IPR036388">
    <property type="entry name" value="WH-like_DNA-bd_sf"/>
</dbReference>
<dbReference type="GO" id="GO:0000156">
    <property type="term" value="F:phosphorelay response regulator activity"/>
    <property type="evidence" value="ECO:0007669"/>
    <property type="project" value="TreeGrafter"/>
</dbReference>
<dbReference type="Proteomes" id="UP000219452">
    <property type="component" value="Unassembled WGS sequence"/>
</dbReference>
<evidence type="ECO:0000313" key="11">
    <source>
        <dbReference type="Proteomes" id="UP000219452"/>
    </source>
</evidence>
<dbReference type="PROSITE" id="PS51755">
    <property type="entry name" value="OMPR_PHOB"/>
    <property type="match status" value="1"/>
</dbReference>
<reference evidence="11" key="1">
    <citation type="submission" date="2017-09" db="EMBL/GenBank/DDBJ databases">
        <authorList>
            <person name="Varghese N."/>
            <person name="Submissions S."/>
        </authorList>
    </citation>
    <scope>NUCLEOTIDE SEQUENCE [LARGE SCALE GENOMIC DNA]</scope>
    <source>
        <strain evidence="11">DSM 29961</strain>
    </source>
</reference>
<dbReference type="RefSeq" id="WP_097128104.1">
    <property type="nucleotide sequence ID" value="NZ_OCNH01000003.1"/>
</dbReference>
<dbReference type="InterPro" id="IPR001789">
    <property type="entry name" value="Sig_transdc_resp-reg_receiver"/>
</dbReference>
<feature type="domain" description="OmpR/PhoB-type" evidence="9">
    <location>
        <begin position="124"/>
        <end position="224"/>
    </location>
</feature>
<feature type="modified residue" description="4-aspartylphosphate" evidence="6">
    <location>
        <position position="51"/>
    </location>
</feature>
<evidence type="ECO:0000313" key="10">
    <source>
        <dbReference type="EMBL" id="SOD92903.1"/>
    </source>
</evidence>
<sequence>MNVLIIEDEPTLADDMALFLRKQSFVCDIALTGKQASEAMAVNDYDFLLIDLGLPDYDGFDLLREAVATLHNTSFLILTASGELANTLKGLNLGADDFMTKPFSLLELHSRMLAINRRRHGLSEPAIAFLGFVLDPLGRHLHFGQPEVELTRREFDLLYYLLLYRNRVLTRFQLAEHIWGHLADDDSNSNYIDVHLKNLRKKLIVFAPTEWLETVRGIGYRANLPAAE</sequence>
<feature type="domain" description="Response regulatory" evidence="8">
    <location>
        <begin position="2"/>
        <end position="116"/>
    </location>
</feature>
<name>A0A286GBJ9_9BACT</name>
<dbReference type="OrthoDB" id="5343479at2"/>
<dbReference type="Gene3D" id="6.10.250.690">
    <property type="match status" value="1"/>
</dbReference>
<dbReference type="Pfam" id="PF00072">
    <property type="entry name" value="Response_reg"/>
    <property type="match status" value="1"/>
</dbReference>
<keyword evidence="4 7" id="KW-0238">DNA-binding</keyword>
<dbReference type="AlphaFoldDB" id="A0A286GBJ9"/>
<dbReference type="Gene3D" id="1.10.10.10">
    <property type="entry name" value="Winged helix-like DNA-binding domain superfamily/Winged helix DNA-binding domain"/>
    <property type="match status" value="1"/>
</dbReference>
<dbReference type="EMBL" id="OCNH01000003">
    <property type="protein sequence ID" value="SOD92903.1"/>
    <property type="molecule type" value="Genomic_DNA"/>
</dbReference>
<evidence type="ECO:0000256" key="3">
    <source>
        <dbReference type="ARBA" id="ARBA00023015"/>
    </source>
</evidence>
<dbReference type="SUPFAM" id="SSF52172">
    <property type="entry name" value="CheY-like"/>
    <property type="match status" value="1"/>
</dbReference>
<organism evidence="10 11">
    <name type="scientific">Spirosoma fluviale</name>
    <dbReference type="NCBI Taxonomy" id="1597977"/>
    <lineage>
        <taxon>Bacteria</taxon>
        <taxon>Pseudomonadati</taxon>
        <taxon>Bacteroidota</taxon>
        <taxon>Cytophagia</taxon>
        <taxon>Cytophagales</taxon>
        <taxon>Cytophagaceae</taxon>
        <taxon>Spirosoma</taxon>
    </lineage>
</organism>
<dbReference type="PANTHER" id="PTHR48111">
    <property type="entry name" value="REGULATOR OF RPOS"/>
    <property type="match status" value="1"/>
</dbReference>
<keyword evidence="11" id="KW-1185">Reference proteome</keyword>
<evidence type="ECO:0000256" key="4">
    <source>
        <dbReference type="ARBA" id="ARBA00023125"/>
    </source>
</evidence>
<dbReference type="GO" id="GO:0032993">
    <property type="term" value="C:protein-DNA complex"/>
    <property type="evidence" value="ECO:0007669"/>
    <property type="project" value="TreeGrafter"/>
</dbReference>
<dbReference type="SMART" id="SM00862">
    <property type="entry name" value="Trans_reg_C"/>
    <property type="match status" value="1"/>
</dbReference>
<evidence type="ECO:0000256" key="2">
    <source>
        <dbReference type="ARBA" id="ARBA00023012"/>
    </source>
</evidence>
<evidence type="ECO:0000259" key="9">
    <source>
        <dbReference type="PROSITE" id="PS51755"/>
    </source>
</evidence>
<proteinExistence type="predicted"/>
<accession>A0A286GBJ9</accession>
<keyword evidence="1 6" id="KW-0597">Phosphoprotein</keyword>
<dbReference type="Gene3D" id="3.40.50.2300">
    <property type="match status" value="1"/>
</dbReference>
<protein>
    <submittedName>
        <fullName evidence="10">DNA-binding response regulator, OmpR family, contains REC and winged-helix (WHTH) domain</fullName>
    </submittedName>
</protein>
<dbReference type="GO" id="GO:0005829">
    <property type="term" value="C:cytosol"/>
    <property type="evidence" value="ECO:0007669"/>
    <property type="project" value="TreeGrafter"/>
</dbReference>
<evidence type="ECO:0000256" key="7">
    <source>
        <dbReference type="PROSITE-ProRule" id="PRU01091"/>
    </source>
</evidence>
<gene>
    <name evidence="10" type="ORF">SAMN06269250_4251</name>
</gene>
<dbReference type="GO" id="GO:0000976">
    <property type="term" value="F:transcription cis-regulatory region binding"/>
    <property type="evidence" value="ECO:0007669"/>
    <property type="project" value="TreeGrafter"/>
</dbReference>
<feature type="DNA-binding region" description="OmpR/PhoB-type" evidence="7">
    <location>
        <begin position="124"/>
        <end position="224"/>
    </location>
</feature>
<dbReference type="PROSITE" id="PS50110">
    <property type="entry name" value="RESPONSE_REGULATORY"/>
    <property type="match status" value="1"/>
</dbReference>
<dbReference type="InterPro" id="IPR011006">
    <property type="entry name" value="CheY-like_superfamily"/>
</dbReference>
<evidence type="ECO:0000256" key="5">
    <source>
        <dbReference type="ARBA" id="ARBA00023163"/>
    </source>
</evidence>
<keyword evidence="3" id="KW-0805">Transcription regulation</keyword>
<dbReference type="Pfam" id="PF00486">
    <property type="entry name" value="Trans_reg_C"/>
    <property type="match status" value="1"/>
</dbReference>